<evidence type="ECO:0000256" key="6">
    <source>
        <dbReference type="ARBA" id="ARBA00023136"/>
    </source>
</evidence>
<feature type="repeat" description="ANK" evidence="7">
    <location>
        <begin position="412"/>
        <end position="445"/>
    </location>
</feature>
<feature type="repeat" description="ANK" evidence="7">
    <location>
        <begin position="376"/>
        <end position="399"/>
    </location>
</feature>
<dbReference type="InterPro" id="IPR002110">
    <property type="entry name" value="Ankyrin_rpt"/>
</dbReference>
<organism evidence="10 11">
    <name type="scientific">Rhodamnia argentea</name>
    <dbReference type="NCBI Taxonomy" id="178133"/>
    <lineage>
        <taxon>Eukaryota</taxon>
        <taxon>Viridiplantae</taxon>
        <taxon>Streptophyta</taxon>
        <taxon>Embryophyta</taxon>
        <taxon>Tracheophyta</taxon>
        <taxon>Spermatophyta</taxon>
        <taxon>Magnoliopsida</taxon>
        <taxon>eudicotyledons</taxon>
        <taxon>Gunneridae</taxon>
        <taxon>Pentapetalae</taxon>
        <taxon>rosids</taxon>
        <taxon>malvids</taxon>
        <taxon>Myrtales</taxon>
        <taxon>Myrtaceae</taxon>
        <taxon>Myrtoideae</taxon>
        <taxon>Myrteae</taxon>
        <taxon>Australasian group</taxon>
        <taxon>Rhodamnia</taxon>
    </lineage>
</organism>
<dbReference type="PANTHER" id="PTHR24186">
    <property type="entry name" value="PROTEIN PHOSPHATASE 1 REGULATORY SUBUNIT"/>
    <property type="match status" value="1"/>
</dbReference>
<dbReference type="Pfam" id="PF00023">
    <property type="entry name" value="Ank"/>
    <property type="match status" value="1"/>
</dbReference>
<dbReference type="SMART" id="SM00248">
    <property type="entry name" value="ANK"/>
    <property type="match status" value="7"/>
</dbReference>
<feature type="transmembrane region" description="Helical" evidence="8">
    <location>
        <begin position="518"/>
        <end position="539"/>
    </location>
</feature>
<dbReference type="PANTHER" id="PTHR24186:SF50">
    <property type="entry name" value="ANKYRIN REPEAT-CONTAINING PROTEIN ITN1-LIKE ISOFORM X1"/>
    <property type="match status" value="1"/>
</dbReference>
<dbReference type="InterPro" id="IPR036770">
    <property type="entry name" value="Ankyrin_rpt-contain_sf"/>
</dbReference>
<dbReference type="SUPFAM" id="SSF140860">
    <property type="entry name" value="Pseudo ankyrin repeat-like"/>
    <property type="match status" value="1"/>
</dbReference>
<evidence type="ECO:0000256" key="1">
    <source>
        <dbReference type="ARBA" id="ARBA00004141"/>
    </source>
</evidence>
<accession>A0ABM3HMU0</accession>
<evidence type="ECO:0000256" key="3">
    <source>
        <dbReference type="ARBA" id="ARBA00022737"/>
    </source>
</evidence>
<feature type="repeat" description="ANK" evidence="7">
    <location>
        <begin position="209"/>
        <end position="231"/>
    </location>
</feature>
<keyword evidence="3" id="KW-0677">Repeat</keyword>
<feature type="domain" description="PGG" evidence="9">
    <location>
        <begin position="510"/>
        <end position="621"/>
    </location>
</feature>
<dbReference type="Gene3D" id="1.25.40.20">
    <property type="entry name" value="Ankyrin repeat-containing domain"/>
    <property type="match status" value="2"/>
</dbReference>
<sequence length="688" mass="77284">MKVLITVGLSTPEYWFFSSPALLFFFRIRANFDLQLVTADSALPQLLDCIEKSDGFFEGRRYLEEPTGENNNALAAARTAARQEPEEDLYAATSRLADVIKRADVEKFISKIERLANQIDPYGALNFQGLSKGSLLHVAAEMGKDDILRLPGDYVGDHLVAAQNDYGDLPLHMAAKVRGSRATAMLIRRARDLPNVEDKNLILRMKNKHGNTALHEAVLKSHINMVLLLLNEDLEPMYWKNAYHKSPLYLALTAKNPMIHEVLFSLSLEPSRIQGLPPARGAVMRHYYDLVAKILEKNMKLFAMIDSTGSNVFHLAAYFKLPQAFEFLLQKKTEYLVRERDMNGDLPIHIAGKMGQVKLIKLIEKRRAGLHLLNKQGQTILHVAAKYGKDSVVRYVLKHRDLETMINERDYTGNTALHLAAIHSQPAAVIALVLDERISPSLLNHKCLTALNIAEDSYQKRGMMREKLAVVVLRSSSAENRDLLVLRRKARHEAPIVFNVHEKKPSMDSVKDVINTRLLVAALVATVTFAAGFAVPGGFNSSDTVSNEDRGMASMLDKRMFQAFAICNTVAMFCSMIAVISLIYAQQNDIYTGIAGFIHAAVWLTIALPAMSAAFLTGVTLTVGKLPWLANTLFYLGLFFLLYISAAIASQYVLFFRTILCLRCWLVQRYIFFCQFKTDLLDEPEEDR</sequence>
<protein>
    <submittedName>
        <fullName evidence="11">Protein ACCELERATED CELL DEATH 6-like</fullName>
    </submittedName>
</protein>
<dbReference type="GeneID" id="115726765"/>
<evidence type="ECO:0000259" key="9">
    <source>
        <dbReference type="Pfam" id="PF13962"/>
    </source>
</evidence>
<dbReference type="PROSITE" id="PS50297">
    <property type="entry name" value="ANK_REP_REGION"/>
    <property type="match status" value="2"/>
</dbReference>
<evidence type="ECO:0000256" key="4">
    <source>
        <dbReference type="ARBA" id="ARBA00022989"/>
    </source>
</evidence>
<feature type="transmembrane region" description="Helical" evidence="8">
    <location>
        <begin position="628"/>
        <end position="648"/>
    </location>
</feature>
<keyword evidence="6 8" id="KW-0472">Membrane</keyword>
<keyword evidence="10" id="KW-1185">Reference proteome</keyword>
<keyword evidence="2 8" id="KW-0812">Transmembrane</keyword>
<evidence type="ECO:0000313" key="11">
    <source>
        <dbReference type="RefSeq" id="XP_048137914.1"/>
    </source>
</evidence>
<proteinExistence type="predicted"/>
<comment type="subcellular location">
    <subcellularLocation>
        <location evidence="1">Membrane</location>
        <topology evidence="1">Multi-pass membrane protein</topology>
    </subcellularLocation>
</comment>
<evidence type="ECO:0000256" key="7">
    <source>
        <dbReference type="PROSITE-ProRule" id="PRU00023"/>
    </source>
</evidence>
<feature type="repeat" description="ANK" evidence="7">
    <location>
        <begin position="343"/>
        <end position="375"/>
    </location>
</feature>
<evidence type="ECO:0000313" key="10">
    <source>
        <dbReference type="Proteomes" id="UP000827889"/>
    </source>
</evidence>
<dbReference type="InterPro" id="IPR026961">
    <property type="entry name" value="PGG_dom"/>
</dbReference>
<dbReference type="PROSITE" id="PS50088">
    <property type="entry name" value="ANK_REPEAT"/>
    <property type="match status" value="4"/>
</dbReference>
<evidence type="ECO:0000256" key="8">
    <source>
        <dbReference type="SAM" id="Phobius"/>
    </source>
</evidence>
<evidence type="ECO:0000256" key="5">
    <source>
        <dbReference type="ARBA" id="ARBA00023043"/>
    </source>
</evidence>
<dbReference type="Pfam" id="PF12796">
    <property type="entry name" value="Ank_2"/>
    <property type="match status" value="1"/>
</dbReference>
<keyword evidence="5 7" id="KW-0040">ANK repeat</keyword>
<reference evidence="11" key="1">
    <citation type="submission" date="2025-08" db="UniProtKB">
        <authorList>
            <consortium name="RefSeq"/>
        </authorList>
    </citation>
    <scope>IDENTIFICATION</scope>
    <source>
        <tissue evidence="11">Leaf</tissue>
    </source>
</reference>
<feature type="transmembrane region" description="Helical" evidence="8">
    <location>
        <begin position="560"/>
        <end position="584"/>
    </location>
</feature>
<dbReference type="Proteomes" id="UP000827889">
    <property type="component" value="Chromosome 7"/>
</dbReference>
<evidence type="ECO:0000256" key="2">
    <source>
        <dbReference type="ARBA" id="ARBA00022692"/>
    </source>
</evidence>
<feature type="transmembrane region" description="Helical" evidence="8">
    <location>
        <begin position="590"/>
        <end position="616"/>
    </location>
</feature>
<dbReference type="SUPFAM" id="SSF48403">
    <property type="entry name" value="Ankyrin repeat"/>
    <property type="match status" value="1"/>
</dbReference>
<keyword evidence="4 8" id="KW-1133">Transmembrane helix</keyword>
<name>A0ABM3HMU0_9MYRT</name>
<dbReference type="RefSeq" id="XP_048137914.1">
    <property type="nucleotide sequence ID" value="XM_048281957.1"/>
</dbReference>
<dbReference type="Pfam" id="PF13962">
    <property type="entry name" value="PGG"/>
    <property type="match status" value="1"/>
</dbReference>
<gene>
    <name evidence="11" type="primary">LOC115726765</name>
</gene>